<protein>
    <submittedName>
        <fullName evidence="1">Sirohydrochlorin cobaltochelatase</fullName>
    </submittedName>
</protein>
<dbReference type="RefSeq" id="WP_343760799.1">
    <property type="nucleotide sequence ID" value="NZ_BAAACG010000008.1"/>
</dbReference>
<name>A0ABN1JGA4_9CLOT</name>
<dbReference type="InterPro" id="IPR050963">
    <property type="entry name" value="Sirohydro_Cobaltochel/CbiX"/>
</dbReference>
<dbReference type="Gene3D" id="3.40.50.1400">
    <property type="match status" value="2"/>
</dbReference>
<dbReference type="CDD" id="cd03413">
    <property type="entry name" value="CbiK_C"/>
    <property type="match status" value="1"/>
</dbReference>
<dbReference type="SUPFAM" id="SSF53800">
    <property type="entry name" value="Chelatase"/>
    <property type="match status" value="1"/>
</dbReference>
<dbReference type="PANTHER" id="PTHR33542">
    <property type="entry name" value="SIROHYDROCHLORIN FERROCHELATASE, CHLOROPLASTIC"/>
    <property type="match status" value="1"/>
</dbReference>
<proteinExistence type="predicted"/>
<dbReference type="InterPro" id="IPR010388">
    <property type="entry name" value="Anaerobic_Co-chelatase"/>
</dbReference>
<evidence type="ECO:0000313" key="2">
    <source>
        <dbReference type="Proteomes" id="UP001501510"/>
    </source>
</evidence>
<sequence>MKNKKAILVVSFGTSYKDALKNSIESTENIIKDKFNDYDIKRAFTSNMIIRKILKRDNIKIDTPKEALEKLKKEQYEEIIVQPLHIMFGEEYEKIKTAVKEYKDSFKSIKLGRPLLFKTKDYKIAVDALKNQMPNKVENDEAVILMGHGTEHEANAAYFQYDYYLKEYLNSNIYIANVEGVPSLDSVIPKLKGKDIKKVLLMPFMLVAGDHAKCDMAGDDEDSFKNILKSEGFEVEIYLKGLGENKEFQNIYVNHIKDSMENN</sequence>
<dbReference type="PANTHER" id="PTHR33542:SF3">
    <property type="entry name" value="SIROHYDROCHLORIN FERROCHELATASE, CHLOROPLASTIC"/>
    <property type="match status" value="1"/>
</dbReference>
<dbReference type="Pfam" id="PF06180">
    <property type="entry name" value="CbiK"/>
    <property type="match status" value="1"/>
</dbReference>
<dbReference type="EMBL" id="BAAACG010000008">
    <property type="protein sequence ID" value="GAA0739049.1"/>
    <property type="molecule type" value="Genomic_DNA"/>
</dbReference>
<comment type="caution">
    <text evidence="1">The sequence shown here is derived from an EMBL/GenBank/DDBJ whole genome shotgun (WGS) entry which is preliminary data.</text>
</comment>
<dbReference type="Proteomes" id="UP001501510">
    <property type="component" value="Unassembled WGS sequence"/>
</dbReference>
<organism evidence="1 2">
    <name type="scientific">Clostridium oceanicum</name>
    <dbReference type="NCBI Taxonomy" id="1543"/>
    <lineage>
        <taxon>Bacteria</taxon>
        <taxon>Bacillati</taxon>
        <taxon>Bacillota</taxon>
        <taxon>Clostridia</taxon>
        <taxon>Eubacteriales</taxon>
        <taxon>Clostridiaceae</taxon>
        <taxon>Clostridium</taxon>
    </lineage>
</organism>
<gene>
    <name evidence="1" type="ORF">GCM10008906_17310</name>
</gene>
<dbReference type="PIRSF" id="PIRSF033579">
    <property type="entry name" value="Anaer_Co_chel"/>
    <property type="match status" value="1"/>
</dbReference>
<evidence type="ECO:0000313" key="1">
    <source>
        <dbReference type="EMBL" id="GAA0739049.1"/>
    </source>
</evidence>
<keyword evidence="2" id="KW-1185">Reference proteome</keyword>
<dbReference type="CDD" id="cd03412">
    <property type="entry name" value="CbiK_N"/>
    <property type="match status" value="1"/>
</dbReference>
<accession>A0ABN1JGA4</accession>
<reference evidence="1 2" key="1">
    <citation type="journal article" date="2019" name="Int. J. Syst. Evol. Microbiol.">
        <title>The Global Catalogue of Microorganisms (GCM) 10K type strain sequencing project: providing services to taxonomists for standard genome sequencing and annotation.</title>
        <authorList>
            <consortium name="The Broad Institute Genomics Platform"/>
            <consortium name="The Broad Institute Genome Sequencing Center for Infectious Disease"/>
            <person name="Wu L."/>
            <person name="Ma J."/>
        </authorList>
    </citation>
    <scope>NUCLEOTIDE SEQUENCE [LARGE SCALE GENOMIC DNA]</scope>
    <source>
        <strain evidence="1 2">JCM 1407</strain>
    </source>
</reference>